<dbReference type="AlphaFoldDB" id="A0A1H3JZK2"/>
<organism evidence="1 2">
    <name type="scientific">Tindallia californiensis</name>
    <dbReference type="NCBI Taxonomy" id="159292"/>
    <lineage>
        <taxon>Bacteria</taxon>
        <taxon>Bacillati</taxon>
        <taxon>Bacillota</taxon>
        <taxon>Clostridia</taxon>
        <taxon>Peptostreptococcales</taxon>
        <taxon>Tindalliaceae</taxon>
        <taxon>Tindallia</taxon>
    </lineage>
</organism>
<dbReference type="EMBL" id="FNPV01000002">
    <property type="protein sequence ID" value="SDY45059.1"/>
    <property type="molecule type" value="Genomic_DNA"/>
</dbReference>
<name>A0A1H3JZK2_9FIRM</name>
<accession>A0A1H3JZK2</accession>
<keyword evidence="2" id="KW-1185">Reference proteome</keyword>
<proteinExistence type="predicted"/>
<gene>
    <name evidence="1" type="ORF">SAMN05192546_102161</name>
</gene>
<sequence>MVALYPLMPDKMTVKRSEGGEIYYSYDKDNEEHILRSFDALHIPGLGFDGLVGHSPIAMAKQAIGMAIAKRNIDGAVAMIMALDRAIRNEGNHGGKSVYDSRGLLVF</sequence>
<protein>
    <submittedName>
        <fullName evidence="1">Phage portal protein</fullName>
    </submittedName>
</protein>
<dbReference type="Pfam" id="PF04860">
    <property type="entry name" value="Phage_portal"/>
    <property type="match status" value="1"/>
</dbReference>
<dbReference type="STRING" id="159292.SAMN05192546_102161"/>
<dbReference type="InterPro" id="IPR006944">
    <property type="entry name" value="Phage/GTA_portal"/>
</dbReference>
<reference evidence="1 2" key="1">
    <citation type="submission" date="2016-10" db="EMBL/GenBank/DDBJ databases">
        <authorList>
            <person name="de Groot N.N."/>
        </authorList>
    </citation>
    <scope>NUCLEOTIDE SEQUENCE [LARGE SCALE GENOMIC DNA]</scope>
    <source>
        <strain evidence="1 2">APO</strain>
    </source>
</reference>
<dbReference type="Proteomes" id="UP000199230">
    <property type="component" value="Unassembled WGS sequence"/>
</dbReference>
<evidence type="ECO:0000313" key="1">
    <source>
        <dbReference type="EMBL" id="SDY45059.1"/>
    </source>
</evidence>
<evidence type="ECO:0000313" key="2">
    <source>
        <dbReference type="Proteomes" id="UP000199230"/>
    </source>
</evidence>